<gene>
    <name evidence="11" type="ORF">APICC_09879</name>
</gene>
<feature type="region of interest" description="Disordered" evidence="9">
    <location>
        <begin position="215"/>
        <end position="243"/>
    </location>
</feature>
<evidence type="ECO:0000313" key="11">
    <source>
        <dbReference type="EMBL" id="PBC27016.1"/>
    </source>
</evidence>
<dbReference type="SUPFAM" id="SSF48726">
    <property type="entry name" value="Immunoglobulin"/>
    <property type="match status" value="2"/>
</dbReference>
<evidence type="ECO:0000256" key="8">
    <source>
        <dbReference type="ARBA" id="ARBA00023319"/>
    </source>
</evidence>
<feature type="domain" description="Ig-like" evidence="10">
    <location>
        <begin position="22"/>
        <end position="105"/>
    </location>
</feature>
<dbReference type="GO" id="GO:0005886">
    <property type="term" value="C:plasma membrane"/>
    <property type="evidence" value="ECO:0007669"/>
    <property type="project" value="UniProtKB-SubCell"/>
</dbReference>
<dbReference type="SMART" id="SM00409">
    <property type="entry name" value="IG"/>
    <property type="match status" value="2"/>
</dbReference>
<comment type="subcellular location">
    <subcellularLocation>
        <location evidence="1">Cell membrane</location>
    </subcellularLocation>
</comment>
<dbReference type="FunFam" id="2.60.40.10:FF:000328">
    <property type="entry name" value="CLUMA_CG000981, isoform A"/>
    <property type="match status" value="1"/>
</dbReference>
<keyword evidence="2" id="KW-1003">Cell membrane</keyword>
<feature type="compositionally biased region" description="Basic and acidic residues" evidence="9">
    <location>
        <begin position="221"/>
        <end position="243"/>
    </location>
</feature>
<dbReference type="InterPro" id="IPR036179">
    <property type="entry name" value="Ig-like_dom_sf"/>
</dbReference>
<evidence type="ECO:0000256" key="5">
    <source>
        <dbReference type="ARBA" id="ARBA00023136"/>
    </source>
</evidence>
<keyword evidence="7" id="KW-0325">Glycoprotein</keyword>
<organism evidence="11 12">
    <name type="scientific">Apis cerana cerana</name>
    <name type="common">Oriental honeybee</name>
    <dbReference type="NCBI Taxonomy" id="94128"/>
    <lineage>
        <taxon>Eukaryota</taxon>
        <taxon>Metazoa</taxon>
        <taxon>Ecdysozoa</taxon>
        <taxon>Arthropoda</taxon>
        <taxon>Hexapoda</taxon>
        <taxon>Insecta</taxon>
        <taxon>Pterygota</taxon>
        <taxon>Neoptera</taxon>
        <taxon>Endopterygota</taxon>
        <taxon>Hymenoptera</taxon>
        <taxon>Apocrita</taxon>
        <taxon>Aculeata</taxon>
        <taxon>Apoidea</taxon>
        <taxon>Anthophila</taxon>
        <taxon>Apidae</taxon>
        <taxon>Apis</taxon>
    </lineage>
</organism>
<evidence type="ECO:0000256" key="1">
    <source>
        <dbReference type="ARBA" id="ARBA00004236"/>
    </source>
</evidence>
<dbReference type="InterPro" id="IPR051170">
    <property type="entry name" value="Neural/epithelial_adhesion"/>
</dbReference>
<keyword evidence="6" id="KW-1015">Disulfide bond</keyword>
<evidence type="ECO:0000256" key="2">
    <source>
        <dbReference type="ARBA" id="ARBA00022475"/>
    </source>
</evidence>
<evidence type="ECO:0000256" key="6">
    <source>
        <dbReference type="ARBA" id="ARBA00023157"/>
    </source>
</evidence>
<dbReference type="OrthoDB" id="10012075at2759"/>
<dbReference type="Proteomes" id="UP000242457">
    <property type="component" value="Unassembled WGS sequence"/>
</dbReference>
<evidence type="ECO:0000256" key="3">
    <source>
        <dbReference type="ARBA" id="ARBA00022729"/>
    </source>
</evidence>
<evidence type="ECO:0000256" key="9">
    <source>
        <dbReference type="SAM" id="MobiDB-lite"/>
    </source>
</evidence>
<dbReference type="PANTHER" id="PTHR12231">
    <property type="entry name" value="CTX-RELATED TYPE I TRANSMEMBRANE PROTEIN"/>
    <property type="match status" value="1"/>
</dbReference>
<evidence type="ECO:0000259" key="10">
    <source>
        <dbReference type="PROSITE" id="PS50835"/>
    </source>
</evidence>
<dbReference type="Pfam" id="PF13927">
    <property type="entry name" value="Ig_3"/>
    <property type="match status" value="2"/>
</dbReference>
<evidence type="ECO:0000313" key="12">
    <source>
        <dbReference type="Proteomes" id="UP000242457"/>
    </source>
</evidence>
<dbReference type="EMBL" id="KZ288360">
    <property type="protein sequence ID" value="PBC27016.1"/>
    <property type="molecule type" value="Genomic_DNA"/>
</dbReference>
<dbReference type="SMART" id="SM00408">
    <property type="entry name" value="IGc2"/>
    <property type="match status" value="2"/>
</dbReference>
<dbReference type="PANTHER" id="PTHR12231:SF272">
    <property type="entry name" value="DPR-INTERACTING PROTEIN THETA"/>
    <property type="match status" value="1"/>
</dbReference>
<dbReference type="InterPro" id="IPR003599">
    <property type="entry name" value="Ig_sub"/>
</dbReference>
<evidence type="ECO:0000256" key="7">
    <source>
        <dbReference type="ARBA" id="ARBA00023180"/>
    </source>
</evidence>
<reference evidence="11 12" key="1">
    <citation type="submission" date="2014-07" db="EMBL/GenBank/DDBJ databases">
        <title>Genomic and transcriptomic analysis on Apis cerana provide comprehensive insights into honey bee biology.</title>
        <authorList>
            <person name="Diao Q."/>
            <person name="Sun L."/>
            <person name="Zheng H."/>
            <person name="Zheng H."/>
            <person name="Xu S."/>
            <person name="Wang S."/>
            <person name="Zeng Z."/>
            <person name="Hu F."/>
            <person name="Su S."/>
            <person name="Wu J."/>
        </authorList>
    </citation>
    <scope>NUCLEOTIDE SEQUENCE [LARGE SCALE GENOMIC DNA]</scope>
    <source>
        <tissue evidence="11">Pupae without intestine</tissue>
    </source>
</reference>
<name>A0A2A3E714_APICC</name>
<sequence length="292" mass="32584">MCQVNTDPMSSNTGFLEVVVPPDILDDSTSTDMEVREGSNVTLRCAATGTPKPKVMWRREVGGTITQANSHEVGQGSVLKLTRVTRAHMGPYLCIASNGVPPAVSKRIVLNVYFQPMVWIENQLVGAYEGQTLVLECHSEAYPTAITYWTRPSNETITNDNYKVETIPKGYEITMKLTIKSVQPQDFGSYRCVARNSLGEMDGKIKLYRIDRSPTMRRPSTRRDSKKSWKMDHNHERNTTGMKDEPMTKMIENEDEQIDFQSATASSLFHCHLLANLGITTITAILAGGMST</sequence>
<keyword evidence="12" id="KW-1185">Reference proteome</keyword>
<keyword evidence="4" id="KW-0677">Repeat</keyword>
<dbReference type="STRING" id="94128.A0A2A3E714"/>
<dbReference type="Gene3D" id="2.60.40.10">
    <property type="entry name" value="Immunoglobulins"/>
    <property type="match status" value="2"/>
</dbReference>
<dbReference type="PROSITE" id="PS50835">
    <property type="entry name" value="IG_LIKE"/>
    <property type="match status" value="2"/>
</dbReference>
<dbReference type="InterPro" id="IPR007110">
    <property type="entry name" value="Ig-like_dom"/>
</dbReference>
<feature type="domain" description="Ig-like" evidence="10">
    <location>
        <begin position="116"/>
        <end position="208"/>
    </location>
</feature>
<dbReference type="FunFam" id="2.60.40.10:FF:000376">
    <property type="entry name" value="CLUMA_CG000981, isoform A"/>
    <property type="match status" value="1"/>
</dbReference>
<dbReference type="GO" id="GO:0043005">
    <property type="term" value="C:neuron projection"/>
    <property type="evidence" value="ECO:0007669"/>
    <property type="project" value="TreeGrafter"/>
</dbReference>
<protein>
    <submittedName>
        <fullName evidence="11">Lachesin</fullName>
    </submittedName>
</protein>
<dbReference type="InterPro" id="IPR013783">
    <property type="entry name" value="Ig-like_fold"/>
</dbReference>
<dbReference type="InterPro" id="IPR003598">
    <property type="entry name" value="Ig_sub2"/>
</dbReference>
<keyword evidence="5" id="KW-0472">Membrane</keyword>
<keyword evidence="8" id="KW-0393">Immunoglobulin domain</keyword>
<proteinExistence type="predicted"/>
<keyword evidence="3" id="KW-0732">Signal</keyword>
<accession>A0A2A3E714</accession>
<dbReference type="AlphaFoldDB" id="A0A2A3E714"/>
<evidence type="ECO:0000256" key="4">
    <source>
        <dbReference type="ARBA" id="ARBA00022737"/>
    </source>
</evidence>